<dbReference type="AlphaFoldDB" id="A0AAD6LFE2"/>
<evidence type="ECO:0000313" key="1">
    <source>
        <dbReference type="EMBL" id="KAJ6958863.1"/>
    </source>
</evidence>
<name>A0AAD6LFE2_9ROSI</name>
<evidence type="ECO:0000313" key="2">
    <source>
        <dbReference type="Proteomes" id="UP001164929"/>
    </source>
</evidence>
<gene>
    <name evidence="1" type="ORF">NC653_037203</name>
</gene>
<reference evidence="1" key="1">
    <citation type="journal article" date="2023" name="Mol. Ecol. Resour.">
        <title>Chromosome-level genome assembly of a triploid poplar Populus alba 'Berolinensis'.</title>
        <authorList>
            <person name="Chen S."/>
            <person name="Yu Y."/>
            <person name="Wang X."/>
            <person name="Wang S."/>
            <person name="Zhang T."/>
            <person name="Zhou Y."/>
            <person name="He R."/>
            <person name="Meng N."/>
            <person name="Wang Y."/>
            <person name="Liu W."/>
            <person name="Liu Z."/>
            <person name="Liu J."/>
            <person name="Guo Q."/>
            <person name="Huang H."/>
            <person name="Sederoff R.R."/>
            <person name="Wang G."/>
            <person name="Qu G."/>
            <person name="Chen S."/>
        </authorList>
    </citation>
    <scope>NUCLEOTIDE SEQUENCE</scope>
    <source>
        <strain evidence="1">SC-2020</strain>
    </source>
</reference>
<keyword evidence="2" id="KW-1185">Reference proteome</keyword>
<protein>
    <submittedName>
        <fullName evidence="1">Uncharacterized protein</fullName>
    </submittedName>
</protein>
<accession>A0AAD6LFE2</accession>
<proteinExistence type="predicted"/>
<comment type="caution">
    <text evidence="1">The sequence shown here is derived from an EMBL/GenBank/DDBJ whole genome shotgun (WGS) entry which is preliminary data.</text>
</comment>
<sequence length="96" mass="11232">MMRSQGIKGPSYKFIHGNSKKIINMRTSVVSFPLELSHVHELLPRVQPHIHAWIKLYGMNFLFWQGPQALLVVTEPEQVLNNKNGEFRKRDPTFYI</sequence>
<dbReference type="Proteomes" id="UP001164929">
    <property type="component" value="Chromosome 17"/>
</dbReference>
<organism evidence="1 2">
    <name type="scientific">Populus alba x Populus x berolinensis</name>
    <dbReference type="NCBI Taxonomy" id="444605"/>
    <lineage>
        <taxon>Eukaryota</taxon>
        <taxon>Viridiplantae</taxon>
        <taxon>Streptophyta</taxon>
        <taxon>Embryophyta</taxon>
        <taxon>Tracheophyta</taxon>
        <taxon>Spermatophyta</taxon>
        <taxon>Magnoliopsida</taxon>
        <taxon>eudicotyledons</taxon>
        <taxon>Gunneridae</taxon>
        <taxon>Pentapetalae</taxon>
        <taxon>rosids</taxon>
        <taxon>fabids</taxon>
        <taxon>Malpighiales</taxon>
        <taxon>Salicaceae</taxon>
        <taxon>Saliceae</taxon>
        <taxon>Populus</taxon>
    </lineage>
</organism>
<dbReference type="EMBL" id="JAQIZT010000017">
    <property type="protein sequence ID" value="KAJ6958863.1"/>
    <property type="molecule type" value="Genomic_DNA"/>
</dbReference>